<evidence type="ECO:0000313" key="1">
    <source>
        <dbReference type="EMBL" id="ETL91216.1"/>
    </source>
</evidence>
<gene>
    <name evidence="1" type="ORF">L917_10217</name>
</gene>
<reference evidence="1" key="1">
    <citation type="submission" date="2013-11" db="EMBL/GenBank/DDBJ databases">
        <title>The Genome Sequence of Phytophthora parasitica CHvinca01.</title>
        <authorList>
            <consortium name="The Broad Institute Genomics Platform"/>
            <person name="Russ C."/>
            <person name="Tyler B."/>
            <person name="Panabieres F."/>
            <person name="Shan W."/>
            <person name="Tripathy S."/>
            <person name="Grunwald N."/>
            <person name="Machado M."/>
            <person name="Johnson C.S."/>
            <person name="Arredondo F."/>
            <person name="Hong C."/>
            <person name="Coffey M."/>
            <person name="Young S.K."/>
            <person name="Zeng Q."/>
            <person name="Gargeya S."/>
            <person name="Fitzgerald M."/>
            <person name="Abouelleil A."/>
            <person name="Alvarado L."/>
            <person name="Chapman S.B."/>
            <person name="Gainer-Dewar J."/>
            <person name="Goldberg J."/>
            <person name="Griggs A."/>
            <person name="Gujja S."/>
            <person name="Hansen M."/>
            <person name="Howarth C."/>
            <person name="Imamovic A."/>
            <person name="Ireland A."/>
            <person name="Larimer J."/>
            <person name="McCowan C."/>
            <person name="Murphy C."/>
            <person name="Pearson M."/>
            <person name="Poon T.W."/>
            <person name="Priest M."/>
            <person name="Roberts A."/>
            <person name="Saif S."/>
            <person name="Shea T."/>
            <person name="Sykes S."/>
            <person name="Wortman J."/>
            <person name="Nusbaum C."/>
            <person name="Birren B."/>
        </authorList>
    </citation>
    <scope>NUCLEOTIDE SEQUENCE [LARGE SCALE GENOMIC DNA]</scope>
    <source>
        <strain evidence="1">CHvinca01</strain>
    </source>
</reference>
<accession>W2L1C2</accession>
<dbReference type="Proteomes" id="UP000054423">
    <property type="component" value="Unassembled WGS sequence"/>
</dbReference>
<protein>
    <submittedName>
        <fullName evidence="1">Uncharacterized protein</fullName>
    </submittedName>
</protein>
<name>W2L1C2_PHYNI</name>
<dbReference type="AlphaFoldDB" id="W2L1C2"/>
<proteinExistence type="predicted"/>
<organism evidence="1">
    <name type="scientific">Phytophthora nicotianae</name>
    <name type="common">Potato buckeye rot agent</name>
    <name type="synonym">Phytophthora parasitica</name>
    <dbReference type="NCBI Taxonomy" id="4792"/>
    <lineage>
        <taxon>Eukaryota</taxon>
        <taxon>Sar</taxon>
        <taxon>Stramenopiles</taxon>
        <taxon>Oomycota</taxon>
        <taxon>Peronosporomycetes</taxon>
        <taxon>Peronosporales</taxon>
        <taxon>Peronosporaceae</taxon>
        <taxon>Phytophthora</taxon>
    </lineage>
</organism>
<dbReference type="EMBL" id="KI680139">
    <property type="protein sequence ID" value="ETL91216.1"/>
    <property type="molecule type" value="Genomic_DNA"/>
</dbReference>
<sequence length="36" mass="4215">MNSEQIQTLWRSLKLDEDKLIALQKKFVLYTSSSAE</sequence>